<accession>A0ACB9DKN6</accession>
<sequence>MKSSPCKPKASSTTYPSANKKKSPLPCITQMKPRPIPNEIAGQSRVVVVKTGAEGVCSSTSSGLNGSALLGGSGGENAGGKREEGEKKKGMGVASGGKREGSEERSGKRRVLVGLMGGRRRRER</sequence>
<dbReference type="Proteomes" id="UP001055879">
    <property type="component" value="Linkage Group LG03"/>
</dbReference>
<proteinExistence type="predicted"/>
<reference evidence="1 2" key="2">
    <citation type="journal article" date="2022" name="Mol. Ecol. Resour.">
        <title>The genomes of chicory, endive, great burdock and yacon provide insights into Asteraceae paleo-polyploidization history and plant inulin production.</title>
        <authorList>
            <person name="Fan W."/>
            <person name="Wang S."/>
            <person name="Wang H."/>
            <person name="Wang A."/>
            <person name="Jiang F."/>
            <person name="Liu H."/>
            <person name="Zhao H."/>
            <person name="Xu D."/>
            <person name="Zhang Y."/>
        </authorList>
    </citation>
    <scope>NUCLEOTIDE SEQUENCE [LARGE SCALE GENOMIC DNA]</scope>
    <source>
        <strain evidence="2">cv. Niubang</strain>
    </source>
</reference>
<organism evidence="1 2">
    <name type="scientific">Arctium lappa</name>
    <name type="common">Greater burdock</name>
    <name type="synonym">Lappa major</name>
    <dbReference type="NCBI Taxonomy" id="4217"/>
    <lineage>
        <taxon>Eukaryota</taxon>
        <taxon>Viridiplantae</taxon>
        <taxon>Streptophyta</taxon>
        <taxon>Embryophyta</taxon>
        <taxon>Tracheophyta</taxon>
        <taxon>Spermatophyta</taxon>
        <taxon>Magnoliopsida</taxon>
        <taxon>eudicotyledons</taxon>
        <taxon>Gunneridae</taxon>
        <taxon>Pentapetalae</taxon>
        <taxon>asterids</taxon>
        <taxon>campanulids</taxon>
        <taxon>Asterales</taxon>
        <taxon>Asteraceae</taxon>
        <taxon>Carduoideae</taxon>
        <taxon>Cardueae</taxon>
        <taxon>Arctiinae</taxon>
        <taxon>Arctium</taxon>
    </lineage>
</organism>
<evidence type="ECO:0000313" key="2">
    <source>
        <dbReference type="Proteomes" id="UP001055879"/>
    </source>
</evidence>
<dbReference type="EMBL" id="CM042049">
    <property type="protein sequence ID" value="KAI3746995.1"/>
    <property type="molecule type" value="Genomic_DNA"/>
</dbReference>
<reference evidence="2" key="1">
    <citation type="journal article" date="2022" name="Mol. Ecol. Resour.">
        <title>The genomes of chicory, endive, great burdock and yacon provide insights into Asteraceae palaeo-polyploidization history and plant inulin production.</title>
        <authorList>
            <person name="Fan W."/>
            <person name="Wang S."/>
            <person name="Wang H."/>
            <person name="Wang A."/>
            <person name="Jiang F."/>
            <person name="Liu H."/>
            <person name="Zhao H."/>
            <person name="Xu D."/>
            <person name="Zhang Y."/>
        </authorList>
    </citation>
    <scope>NUCLEOTIDE SEQUENCE [LARGE SCALE GENOMIC DNA]</scope>
    <source>
        <strain evidence="2">cv. Niubang</strain>
    </source>
</reference>
<comment type="caution">
    <text evidence="1">The sequence shown here is derived from an EMBL/GenBank/DDBJ whole genome shotgun (WGS) entry which is preliminary data.</text>
</comment>
<evidence type="ECO:0000313" key="1">
    <source>
        <dbReference type="EMBL" id="KAI3746995.1"/>
    </source>
</evidence>
<gene>
    <name evidence="1" type="ORF">L6452_09437</name>
</gene>
<name>A0ACB9DKN6_ARCLA</name>
<keyword evidence="2" id="KW-1185">Reference proteome</keyword>
<protein>
    <submittedName>
        <fullName evidence="1">Uncharacterized protein</fullName>
    </submittedName>
</protein>